<dbReference type="Proteomes" id="UP001055811">
    <property type="component" value="Linkage Group LG07"/>
</dbReference>
<dbReference type="EMBL" id="CM042015">
    <property type="protein sequence ID" value="KAI3710724.1"/>
    <property type="molecule type" value="Genomic_DNA"/>
</dbReference>
<reference evidence="1 2" key="2">
    <citation type="journal article" date="2022" name="Mol. Ecol. Resour.">
        <title>The genomes of chicory, endive, great burdock and yacon provide insights into Asteraceae paleo-polyploidization history and plant inulin production.</title>
        <authorList>
            <person name="Fan W."/>
            <person name="Wang S."/>
            <person name="Wang H."/>
            <person name="Wang A."/>
            <person name="Jiang F."/>
            <person name="Liu H."/>
            <person name="Zhao H."/>
            <person name="Xu D."/>
            <person name="Zhang Y."/>
        </authorList>
    </citation>
    <scope>NUCLEOTIDE SEQUENCE [LARGE SCALE GENOMIC DNA]</scope>
    <source>
        <strain evidence="2">cv. Punajuju</strain>
        <tissue evidence="1">Leaves</tissue>
    </source>
</reference>
<evidence type="ECO:0000313" key="2">
    <source>
        <dbReference type="Proteomes" id="UP001055811"/>
    </source>
</evidence>
<gene>
    <name evidence="1" type="ORF">L2E82_40514</name>
</gene>
<evidence type="ECO:0000313" key="1">
    <source>
        <dbReference type="EMBL" id="KAI3710724.1"/>
    </source>
</evidence>
<name>A0ACB9AM63_CICIN</name>
<proteinExistence type="predicted"/>
<reference evidence="2" key="1">
    <citation type="journal article" date="2022" name="Mol. Ecol. Resour.">
        <title>The genomes of chicory, endive, great burdock and yacon provide insights into Asteraceae palaeo-polyploidization history and plant inulin production.</title>
        <authorList>
            <person name="Fan W."/>
            <person name="Wang S."/>
            <person name="Wang H."/>
            <person name="Wang A."/>
            <person name="Jiang F."/>
            <person name="Liu H."/>
            <person name="Zhao H."/>
            <person name="Xu D."/>
            <person name="Zhang Y."/>
        </authorList>
    </citation>
    <scope>NUCLEOTIDE SEQUENCE [LARGE SCALE GENOMIC DNA]</scope>
    <source>
        <strain evidence="2">cv. Punajuju</strain>
    </source>
</reference>
<comment type="caution">
    <text evidence="1">The sequence shown here is derived from an EMBL/GenBank/DDBJ whole genome shotgun (WGS) entry which is preliminary data.</text>
</comment>
<keyword evidence="2" id="KW-1185">Reference proteome</keyword>
<accession>A0ACB9AM63</accession>
<protein>
    <submittedName>
        <fullName evidence="1">Uncharacterized protein</fullName>
    </submittedName>
</protein>
<sequence>MPSESLWRDDDISAGYVCTLVQSNAEIEEEVQIMDWISPEIANFGDKSGGKKEGMSPRSERMNRESLEADGESQSSRFDGTNLNRRESGYTENRWGSGPSTLGMDNMNLENWQTDSSPAILAESDGSKYAYPYQSKEDRLRSKPVLRNSLFSNRSADWRVLSTRIR</sequence>
<organism evidence="1 2">
    <name type="scientific">Cichorium intybus</name>
    <name type="common">Chicory</name>
    <dbReference type="NCBI Taxonomy" id="13427"/>
    <lineage>
        <taxon>Eukaryota</taxon>
        <taxon>Viridiplantae</taxon>
        <taxon>Streptophyta</taxon>
        <taxon>Embryophyta</taxon>
        <taxon>Tracheophyta</taxon>
        <taxon>Spermatophyta</taxon>
        <taxon>Magnoliopsida</taxon>
        <taxon>eudicotyledons</taxon>
        <taxon>Gunneridae</taxon>
        <taxon>Pentapetalae</taxon>
        <taxon>asterids</taxon>
        <taxon>campanulids</taxon>
        <taxon>Asterales</taxon>
        <taxon>Asteraceae</taxon>
        <taxon>Cichorioideae</taxon>
        <taxon>Cichorieae</taxon>
        <taxon>Cichoriinae</taxon>
        <taxon>Cichorium</taxon>
    </lineage>
</organism>